<feature type="domain" description="Mab-21-like nucleotidyltransferase" evidence="4">
    <location>
        <begin position="173"/>
        <end position="253"/>
    </location>
</feature>
<dbReference type="GeneTree" id="ENSGT01050000244827"/>
<keyword evidence="3" id="KW-0472">Membrane</keyword>
<evidence type="ECO:0000313" key="6">
    <source>
        <dbReference type="Ensembl" id="ENSSTUP00000075502.1"/>
    </source>
</evidence>
<reference evidence="6" key="1">
    <citation type="submission" date="2025-08" db="UniProtKB">
        <authorList>
            <consortium name="Ensembl"/>
        </authorList>
    </citation>
    <scope>IDENTIFICATION</scope>
</reference>
<feature type="transmembrane region" description="Helical" evidence="3">
    <location>
        <begin position="446"/>
        <end position="465"/>
    </location>
</feature>
<evidence type="ECO:0000259" key="5">
    <source>
        <dbReference type="Pfam" id="PF20266"/>
    </source>
</evidence>
<dbReference type="SMART" id="SM01265">
    <property type="entry name" value="Mab-21"/>
    <property type="match status" value="1"/>
</dbReference>
<feature type="compositionally biased region" description="Polar residues" evidence="2">
    <location>
        <begin position="67"/>
        <end position="87"/>
    </location>
</feature>
<dbReference type="FunFam" id="1.10.1410.40:FF:000007">
    <property type="entry name" value="Cyclic GMP-AMP synthase"/>
    <property type="match status" value="1"/>
</dbReference>
<feature type="compositionally biased region" description="Polar residues" evidence="2">
    <location>
        <begin position="1"/>
        <end position="42"/>
    </location>
</feature>
<keyword evidence="3" id="KW-1133">Transmembrane helix</keyword>
<dbReference type="InterPro" id="IPR024810">
    <property type="entry name" value="MAB21L/cGLR"/>
</dbReference>
<proteinExistence type="inferred from homology"/>
<evidence type="ECO:0000259" key="4">
    <source>
        <dbReference type="Pfam" id="PF03281"/>
    </source>
</evidence>
<keyword evidence="3" id="KW-0812">Transmembrane</keyword>
<accession>A0A674BW67</accession>
<dbReference type="GO" id="GO:2000042">
    <property type="term" value="P:negative regulation of double-strand break repair via homologous recombination"/>
    <property type="evidence" value="ECO:0007669"/>
    <property type="project" value="TreeGrafter"/>
</dbReference>
<dbReference type="Proteomes" id="UP000472277">
    <property type="component" value="Chromosome 36"/>
</dbReference>
<comment type="similarity">
    <text evidence="1">Belongs to the mab-21 family.</text>
</comment>
<evidence type="ECO:0000256" key="2">
    <source>
        <dbReference type="SAM" id="MobiDB-lite"/>
    </source>
</evidence>
<dbReference type="Pfam" id="PF20266">
    <property type="entry name" value="Mab-21_C"/>
    <property type="match status" value="1"/>
</dbReference>
<dbReference type="GO" id="GO:0071360">
    <property type="term" value="P:cellular response to exogenous dsRNA"/>
    <property type="evidence" value="ECO:0007669"/>
    <property type="project" value="TreeGrafter"/>
</dbReference>
<feature type="domain" description="Mab-21-like HhH/H2TH-like" evidence="5">
    <location>
        <begin position="287"/>
        <end position="379"/>
    </location>
</feature>
<evidence type="ECO:0000313" key="7">
    <source>
        <dbReference type="Proteomes" id="UP000472277"/>
    </source>
</evidence>
<sequence length="466" mass="52440">MNRSTPQRGLSSRRQSSVPSTPSGEHQTTPSRALRRTPSTPIDLQPSLGREAEEGGFLDGAGGSPIEDSQTGALLGQNDGNASIPATLTSHLPRQRPHLAAEKPNPGDELVPISPELARWIRLRAQDLKLRQSDRQWAVDLVNHLRESLLIFLKSSDEQPYFQSASVLSSGSYYEMVKILNPNEFDMMLKLQSPSRLKMTELDQYHGLFYEVALSRPTRSHIRSFLLDDGLTISASKIISEMHRLVRKFISTYRESWRISFSHIEKELIKTHGNKRTCCESSATKCCRKQCFKLLKCLIEGLKQRYPQELDALCSYHGKTAFLHTLSIRAQDSLWTPRQLPACFMYLLRALEGHASSGLLPHFFVPTSNLFAPPTFPRKALVFLIEALEEQRRQGLPLLMPPAPAPPLAVHSHSDSQPQLSPVVQQTPVIQYPVILPPQVVEMKSFAQIFKIVAFVVALVYVFYLL</sequence>
<keyword evidence="7" id="KW-1185">Reference proteome</keyword>
<dbReference type="GO" id="GO:0061501">
    <property type="term" value="F:2',3'-cyclic GMP-AMP synthase activity"/>
    <property type="evidence" value="ECO:0007669"/>
    <property type="project" value="TreeGrafter"/>
</dbReference>
<dbReference type="GO" id="GO:0038001">
    <property type="term" value="P:paracrine signaling"/>
    <property type="evidence" value="ECO:0007669"/>
    <property type="project" value="TreeGrafter"/>
</dbReference>
<evidence type="ECO:0000256" key="3">
    <source>
        <dbReference type="SAM" id="Phobius"/>
    </source>
</evidence>
<dbReference type="InterPro" id="IPR046906">
    <property type="entry name" value="Mab-21_HhH/H2TH-like"/>
</dbReference>
<dbReference type="InterPro" id="IPR046903">
    <property type="entry name" value="Mab-21-like_nuc_Trfase"/>
</dbReference>
<dbReference type="GO" id="GO:0003690">
    <property type="term" value="F:double-stranded DNA binding"/>
    <property type="evidence" value="ECO:0007669"/>
    <property type="project" value="TreeGrafter"/>
</dbReference>
<dbReference type="Gene3D" id="1.10.1410.40">
    <property type="match status" value="1"/>
</dbReference>
<evidence type="ECO:0000256" key="1">
    <source>
        <dbReference type="ARBA" id="ARBA00008307"/>
    </source>
</evidence>
<dbReference type="Ensembl" id="ENSSTUT00000080265.1">
    <property type="protein sequence ID" value="ENSSTUP00000075502.1"/>
    <property type="gene ID" value="ENSSTUG00000033148.1"/>
</dbReference>
<reference evidence="6" key="2">
    <citation type="submission" date="2025-09" db="UniProtKB">
        <authorList>
            <consortium name="Ensembl"/>
        </authorList>
    </citation>
    <scope>IDENTIFICATION</scope>
</reference>
<organism evidence="6 7">
    <name type="scientific">Salmo trutta</name>
    <name type="common">Brown trout</name>
    <dbReference type="NCBI Taxonomy" id="8032"/>
    <lineage>
        <taxon>Eukaryota</taxon>
        <taxon>Metazoa</taxon>
        <taxon>Chordata</taxon>
        <taxon>Craniata</taxon>
        <taxon>Vertebrata</taxon>
        <taxon>Euteleostomi</taxon>
        <taxon>Actinopterygii</taxon>
        <taxon>Neopterygii</taxon>
        <taxon>Teleostei</taxon>
        <taxon>Protacanthopterygii</taxon>
        <taxon>Salmoniformes</taxon>
        <taxon>Salmonidae</taxon>
        <taxon>Salmoninae</taxon>
        <taxon>Salmo</taxon>
    </lineage>
</organism>
<dbReference type="PANTHER" id="PTHR10656:SF35">
    <property type="entry name" value="CYCLIC GMP-AMP SYNTHASE"/>
    <property type="match status" value="1"/>
</dbReference>
<dbReference type="PANTHER" id="PTHR10656">
    <property type="entry name" value="CELL FATE DETERMINING PROTEIN MAB21-RELATED"/>
    <property type="match status" value="1"/>
</dbReference>
<name>A0A674BW67_SALTR</name>
<dbReference type="GO" id="GO:0006974">
    <property type="term" value="P:DNA damage response"/>
    <property type="evidence" value="ECO:0007669"/>
    <property type="project" value="TreeGrafter"/>
</dbReference>
<dbReference type="GO" id="GO:0005634">
    <property type="term" value="C:nucleus"/>
    <property type="evidence" value="ECO:0007669"/>
    <property type="project" value="TreeGrafter"/>
</dbReference>
<dbReference type="AlphaFoldDB" id="A0A674BW67"/>
<dbReference type="GO" id="GO:0002218">
    <property type="term" value="P:activation of innate immune response"/>
    <property type="evidence" value="ECO:0007669"/>
    <property type="project" value="TreeGrafter"/>
</dbReference>
<dbReference type="Pfam" id="PF03281">
    <property type="entry name" value="Mab-21"/>
    <property type="match status" value="1"/>
</dbReference>
<dbReference type="GO" id="GO:0035861">
    <property type="term" value="C:site of double-strand break"/>
    <property type="evidence" value="ECO:0007669"/>
    <property type="project" value="TreeGrafter"/>
</dbReference>
<dbReference type="GO" id="GO:0005829">
    <property type="term" value="C:cytosol"/>
    <property type="evidence" value="ECO:0007669"/>
    <property type="project" value="TreeGrafter"/>
</dbReference>
<dbReference type="GO" id="GO:0003682">
    <property type="term" value="F:chromatin binding"/>
    <property type="evidence" value="ECO:0007669"/>
    <property type="project" value="TreeGrafter"/>
</dbReference>
<feature type="region of interest" description="Disordered" evidence="2">
    <location>
        <begin position="1"/>
        <end position="87"/>
    </location>
</feature>
<dbReference type="GO" id="GO:0032481">
    <property type="term" value="P:positive regulation of type I interferon production"/>
    <property type="evidence" value="ECO:0007669"/>
    <property type="project" value="TreeGrafter"/>
</dbReference>
<gene>
    <name evidence="6" type="primary">LOC115175959</name>
</gene>
<dbReference type="GO" id="GO:0002230">
    <property type="term" value="P:positive regulation of defense response to virus by host"/>
    <property type="evidence" value="ECO:0007669"/>
    <property type="project" value="TreeGrafter"/>
</dbReference>
<protein>
    <submittedName>
        <fullName evidence="6">Cyclic GMP-AMP synthase-like</fullName>
    </submittedName>
</protein>